<reference evidence="3 4" key="1">
    <citation type="submission" date="2021-03" db="EMBL/GenBank/DDBJ databases">
        <title>Enterococcal diversity collection.</title>
        <authorList>
            <person name="Gilmore M.S."/>
            <person name="Schwartzman J."/>
            <person name="Van Tyne D."/>
            <person name="Martin M."/>
            <person name="Earl A.M."/>
            <person name="Manson A.L."/>
            <person name="Straub T."/>
            <person name="Salamzade R."/>
            <person name="Saavedra J."/>
            <person name="Lebreton F."/>
            <person name="Prichula J."/>
            <person name="Schaufler K."/>
            <person name="Gaca A."/>
            <person name="Sgardioli B."/>
            <person name="Wagenaar J."/>
            <person name="Strong T."/>
        </authorList>
    </citation>
    <scope>NUCLEOTIDE SEQUENCE [LARGE SCALE GENOMIC DNA]</scope>
    <source>
        <strain evidence="3 4">669A</strain>
    </source>
</reference>
<dbReference type="PANTHER" id="PTHR31438:SF1">
    <property type="entry name" value="LYSINE N-ACYLTRANSFERASE C17G9.06C-RELATED"/>
    <property type="match status" value="1"/>
</dbReference>
<dbReference type="PANTHER" id="PTHR31438">
    <property type="entry name" value="LYSINE N-ACYLTRANSFERASE C17G9.06C-RELATED"/>
    <property type="match status" value="1"/>
</dbReference>
<dbReference type="PROSITE" id="PS51186">
    <property type="entry name" value="GNAT"/>
    <property type="match status" value="1"/>
</dbReference>
<evidence type="ECO:0000259" key="2">
    <source>
        <dbReference type="PROSITE" id="PS51186"/>
    </source>
</evidence>
<accession>A0ABS3LCA5</accession>
<dbReference type="EMBL" id="JAFREM010000021">
    <property type="protein sequence ID" value="MBO1307265.1"/>
    <property type="molecule type" value="Genomic_DNA"/>
</dbReference>
<gene>
    <name evidence="3" type="ORF">JZO70_13895</name>
</gene>
<sequence>MKQKISIRPFEDTDRQLMVTWLYQDYVKKWLIHPENWLAEIDQRHDKFNWVHHYIVMLGDQPIGFCQYYDCYQAKDLEEWTEVQEPNKIFSIDYLIGEAEYIGQGYGKQIVQELVQIIQQQEKEAEEIIVEPDPQNFASIEVLEANGFVFDRYYRKKL</sequence>
<evidence type="ECO:0000256" key="1">
    <source>
        <dbReference type="ARBA" id="ARBA00023251"/>
    </source>
</evidence>
<dbReference type="InterPro" id="IPR016181">
    <property type="entry name" value="Acyl_CoA_acyltransferase"/>
</dbReference>
<organism evidence="3 4">
    <name type="scientific">Candidatus Enterococcus moelleringii</name>
    <dbReference type="NCBI Taxonomy" id="2815325"/>
    <lineage>
        <taxon>Bacteria</taxon>
        <taxon>Bacillati</taxon>
        <taxon>Bacillota</taxon>
        <taxon>Bacilli</taxon>
        <taxon>Lactobacillales</taxon>
        <taxon>Enterococcaceae</taxon>
        <taxon>Enterococcus</taxon>
    </lineage>
</organism>
<name>A0ABS3LCA5_9ENTE</name>
<proteinExistence type="predicted"/>
<dbReference type="Proteomes" id="UP000664601">
    <property type="component" value="Unassembled WGS sequence"/>
</dbReference>
<evidence type="ECO:0000313" key="4">
    <source>
        <dbReference type="Proteomes" id="UP000664601"/>
    </source>
</evidence>
<dbReference type="SUPFAM" id="SSF55729">
    <property type="entry name" value="Acyl-CoA N-acyltransferases (Nat)"/>
    <property type="match status" value="1"/>
</dbReference>
<comment type="caution">
    <text evidence="3">The sequence shown here is derived from an EMBL/GenBank/DDBJ whole genome shotgun (WGS) entry which is preliminary data.</text>
</comment>
<dbReference type="Gene3D" id="3.40.630.30">
    <property type="match status" value="1"/>
</dbReference>
<protein>
    <submittedName>
        <fullName evidence="3">GNAT family N-acetyltransferase</fullName>
    </submittedName>
</protein>
<dbReference type="RefSeq" id="WP_207674192.1">
    <property type="nucleotide sequence ID" value="NZ_JAFREM010000021.1"/>
</dbReference>
<keyword evidence="4" id="KW-1185">Reference proteome</keyword>
<dbReference type="InterPro" id="IPR000182">
    <property type="entry name" value="GNAT_dom"/>
</dbReference>
<dbReference type="CDD" id="cd04301">
    <property type="entry name" value="NAT_SF"/>
    <property type="match status" value="1"/>
</dbReference>
<feature type="domain" description="N-acetyltransferase" evidence="2">
    <location>
        <begin position="5"/>
        <end position="158"/>
    </location>
</feature>
<evidence type="ECO:0000313" key="3">
    <source>
        <dbReference type="EMBL" id="MBO1307265.1"/>
    </source>
</evidence>
<keyword evidence="1" id="KW-0046">Antibiotic resistance</keyword>
<dbReference type="Pfam" id="PF13523">
    <property type="entry name" value="Acetyltransf_8"/>
    <property type="match status" value="1"/>
</dbReference>